<reference evidence="1 2" key="1">
    <citation type="submission" date="2008-02" db="EMBL/GenBank/DDBJ databases">
        <title>Annotation of Escherichia albertii TW07627.</title>
        <authorList>
            <person name="Sutton G."/>
            <person name="Whittam T.S."/>
            <person name="Sebastian Y."/>
        </authorList>
    </citation>
    <scope>NUCLEOTIDE SEQUENCE [LARGE SCALE GENOMIC DNA]</scope>
    <source>
        <strain evidence="1 2">TW07627</strain>
    </source>
</reference>
<dbReference type="Proteomes" id="UP000003042">
    <property type="component" value="Unassembled WGS sequence"/>
</dbReference>
<accession>A0ABC9NJR3</accession>
<dbReference type="AlphaFoldDB" id="A0ABC9NJR3"/>
<sequence>MKSATGITRIMPKDNLLIYQQNAPRQCAGRGEFNYFVVKN</sequence>
<protein>
    <submittedName>
        <fullName evidence="1">Uncharacterized protein</fullName>
    </submittedName>
</protein>
<organism evidence="1 2">
    <name type="scientific">Escherichia albertii (strain TW07627)</name>
    <dbReference type="NCBI Taxonomy" id="502347"/>
    <lineage>
        <taxon>Bacteria</taxon>
        <taxon>Pseudomonadati</taxon>
        <taxon>Pseudomonadota</taxon>
        <taxon>Gammaproteobacteria</taxon>
        <taxon>Enterobacterales</taxon>
        <taxon>Enterobacteriaceae</taxon>
        <taxon>Escherichia</taxon>
    </lineage>
</organism>
<gene>
    <name evidence="1" type="ORF">ESCAB7627_3833</name>
</gene>
<proteinExistence type="predicted"/>
<name>A0ABC9NJR3_ESCAT</name>
<dbReference type="EMBL" id="ABKX01000011">
    <property type="protein sequence ID" value="EDS90470.1"/>
    <property type="molecule type" value="Genomic_DNA"/>
</dbReference>
<evidence type="ECO:0000313" key="1">
    <source>
        <dbReference type="EMBL" id="EDS90470.1"/>
    </source>
</evidence>
<evidence type="ECO:0000313" key="2">
    <source>
        <dbReference type="Proteomes" id="UP000003042"/>
    </source>
</evidence>
<comment type="caution">
    <text evidence="1">The sequence shown here is derived from an EMBL/GenBank/DDBJ whole genome shotgun (WGS) entry which is preliminary data.</text>
</comment>